<dbReference type="InterPro" id="IPR044240">
    <property type="entry name" value="STR4-like"/>
</dbReference>
<dbReference type="InterPro" id="IPR036873">
    <property type="entry name" value="Rhodanese-like_dom_sf"/>
</dbReference>
<dbReference type="STRING" id="13333.U5DFH3"/>
<keyword evidence="3" id="KW-1185">Reference proteome</keyword>
<dbReference type="Gramene" id="ERN20207">
    <property type="protein sequence ID" value="ERN20207"/>
    <property type="gene ID" value="AMTR_s00066p00130420"/>
</dbReference>
<organism evidence="2 3">
    <name type="scientific">Amborella trichopoda</name>
    <dbReference type="NCBI Taxonomy" id="13333"/>
    <lineage>
        <taxon>Eukaryota</taxon>
        <taxon>Viridiplantae</taxon>
        <taxon>Streptophyta</taxon>
        <taxon>Embryophyta</taxon>
        <taxon>Tracheophyta</taxon>
        <taxon>Spermatophyta</taxon>
        <taxon>Magnoliopsida</taxon>
        <taxon>Amborellales</taxon>
        <taxon>Amborellaceae</taxon>
        <taxon>Amborella</taxon>
    </lineage>
</organism>
<evidence type="ECO:0000256" key="1">
    <source>
        <dbReference type="SAM" id="MobiDB-lite"/>
    </source>
</evidence>
<reference evidence="3" key="1">
    <citation type="journal article" date="2013" name="Science">
        <title>The Amborella genome and the evolution of flowering plants.</title>
        <authorList>
            <consortium name="Amborella Genome Project"/>
        </authorList>
    </citation>
    <scope>NUCLEOTIDE SEQUENCE [LARGE SCALE GENOMIC DNA]</scope>
</reference>
<dbReference type="EMBL" id="KI392060">
    <property type="protein sequence ID" value="ERN20207.1"/>
    <property type="molecule type" value="Genomic_DNA"/>
</dbReference>
<dbReference type="PANTHER" id="PTHR47377:SF3">
    <property type="entry name" value="RHODANESE-LIKE DOMAIN-CONTAINING PROTEIN 4A, CHLOROPLASTIC"/>
    <property type="match status" value="1"/>
</dbReference>
<evidence type="ECO:0000313" key="3">
    <source>
        <dbReference type="Proteomes" id="UP000017836"/>
    </source>
</evidence>
<evidence type="ECO:0008006" key="4">
    <source>
        <dbReference type="Google" id="ProtNLM"/>
    </source>
</evidence>
<protein>
    <recommendedName>
        <fullName evidence="4">Rhodanese domain-containing protein</fullName>
    </recommendedName>
</protein>
<evidence type="ECO:0000313" key="2">
    <source>
        <dbReference type="EMBL" id="ERN20207.1"/>
    </source>
</evidence>
<gene>
    <name evidence="2" type="ORF">AMTR_s00066p00130420</name>
</gene>
<name>U5DFH3_AMBTC</name>
<dbReference type="Gene3D" id="3.40.250.10">
    <property type="entry name" value="Rhodanese-like domain"/>
    <property type="match status" value="1"/>
</dbReference>
<feature type="compositionally biased region" description="Low complexity" evidence="1">
    <location>
        <begin position="1"/>
        <end position="14"/>
    </location>
</feature>
<accession>U5DFH3</accession>
<dbReference type="HOGENOM" id="CLU_1148579_0_0_1"/>
<proteinExistence type="predicted"/>
<dbReference type="AlphaFoldDB" id="U5DFH3"/>
<dbReference type="OMA" id="IAGCMFI"/>
<dbReference type="PANTHER" id="PTHR47377">
    <property type="entry name" value="RHODANESE-LIKE DOMAIN-CONTAINING PROTEIN 4, CHLOROPLASTIC"/>
    <property type="match status" value="1"/>
</dbReference>
<dbReference type="eggNOG" id="KOG1075">
    <property type="taxonomic scope" value="Eukaryota"/>
</dbReference>
<sequence>MDSIPLSLSSLSPLQTHSDPQMRPPKTTFPLLNRFLAPKTAVLQIHLPISKTSSHLQNFHTTQKTIFSPFQSQISTPKTTVHLKNPHPSTHFSIPKTTFHLLGSMAAAPLPTYAETLQFSDKIDIEKTLIAIDDFFNRYPFFVASVTFIWLVVIPVTQELLKKYKSIATIDAFRKLRDDPSFILLDIRPAKSVLAIGSPNLKTLKKTCVNVEYREGEDEDFVKKVMEELSDPPNTTVCVLDK</sequence>
<dbReference type="Proteomes" id="UP000017836">
    <property type="component" value="Unassembled WGS sequence"/>
</dbReference>
<feature type="region of interest" description="Disordered" evidence="1">
    <location>
        <begin position="1"/>
        <end position="27"/>
    </location>
</feature>